<dbReference type="SUPFAM" id="SSF52540">
    <property type="entry name" value="P-loop containing nucleoside triphosphate hydrolases"/>
    <property type="match status" value="1"/>
</dbReference>
<dbReference type="Pfam" id="PF00005">
    <property type="entry name" value="ABC_tran"/>
    <property type="match status" value="1"/>
</dbReference>
<evidence type="ECO:0000259" key="1">
    <source>
        <dbReference type="Pfam" id="PF00005"/>
    </source>
</evidence>
<dbReference type="GO" id="GO:0016887">
    <property type="term" value="F:ATP hydrolysis activity"/>
    <property type="evidence" value="ECO:0007669"/>
    <property type="project" value="InterPro"/>
</dbReference>
<dbReference type="EMBL" id="JAYWIO010000007">
    <property type="protein sequence ID" value="KAK7251990.1"/>
    <property type="molecule type" value="Genomic_DNA"/>
</dbReference>
<accession>A0AAN9HTW8</accession>
<dbReference type="GO" id="GO:0005524">
    <property type="term" value="F:ATP binding"/>
    <property type="evidence" value="ECO:0007669"/>
    <property type="project" value="InterPro"/>
</dbReference>
<evidence type="ECO:0000313" key="3">
    <source>
        <dbReference type="Proteomes" id="UP001372338"/>
    </source>
</evidence>
<feature type="domain" description="ABC transporter" evidence="1">
    <location>
        <begin position="58"/>
        <end position="119"/>
    </location>
</feature>
<dbReference type="PANTHER" id="PTHR43423:SF1">
    <property type="entry name" value="ABC TRANSPORTER I FAMILY MEMBER 17"/>
    <property type="match status" value="1"/>
</dbReference>
<keyword evidence="3" id="KW-1185">Reference proteome</keyword>
<sequence>MSSLLATKPSIPNNNLIGSLKEHLLDVEEDTGGYHTNTKPKFQIRNLTKVSDAGVQILKGITINIPKGVIVGVIGPSRSRKSTLLRALNRLWEPPSSTVYLDGRNIIDLDVLSLRRKIQRGLRFKIWEKDEGGR</sequence>
<dbReference type="InterPro" id="IPR003439">
    <property type="entry name" value="ABC_transporter-like_ATP-bd"/>
</dbReference>
<proteinExistence type="predicted"/>
<name>A0AAN9HTW8_CROPI</name>
<reference evidence="2 3" key="1">
    <citation type="submission" date="2024-01" db="EMBL/GenBank/DDBJ databases">
        <title>The genomes of 5 underutilized Papilionoideae crops provide insights into root nodulation and disease resistanc.</title>
        <authorList>
            <person name="Yuan L."/>
        </authorList>
    </citation>
    <scope>NUCLEOTIDE SEQUENCE [LARGE SCALE GENOMIC DNA]</scope>
    <source>
        <strain evidence="2">ZHUSHIDOU_FW_LH</strain>
        <tissue evidence="2">Leaf</tissue>
    </source>
</reference>
<comment type="caution">
    <text evidence="2">The sequence shown here is derived from an EMBL/GenBank/DDBJ whole genome shotgun (WGS) entry which is preliminary data.</text>
</comment>
<organism evidence="2 3">
    <name type="scientific">Crotalaria pallida</name>
    <name type="common">Smooth rattlebox</name>
    <name type="synonym">Crotalaria striata</name>
    <dbReference type="NCBI Taxonomy" id="3830"/>
    <lineage>
        <taxon>Eukaryota</taxon>
        <taxon>Viridiplantae</taxon>
        <taxon>Streptophyta</taxon>
        <taxon>Embryophyta</taxon>
        <taxon>Tracheophyta</taxon>
        <taxon>Spermatophyta</taxon>
        <taxon>Magnoliopsida</taxon>
        <taxon>eudicotyledons</taxon>
        <taxon>Gunneridae</taxon>
        <taxon>Pentapetalae</taxon>
        <taxon>rosids</taxon>
        <taxon>fabids</taxon>
        <taxon>Fabales</taxon>
        <taxon>Fabaceae</taxon>
        <taxon>Papilionoideae</taxon>
        <taxon>50 kb inversion clade</taxon>
        <taxon>genistoids sensu lato</taxon>
        <taxon>core genistoids</taxon>
        <taxon>Crotalarieae</taxon>
        <taxon>Crotalaria</taxon>
    </lineage>
</organism>
<dbReference type="Gene3D" id="3.40.50.300">
    <property type="entry name" value="P-loop containing nucleotide triphosphate hydrolases"/>
    <property type="match status" value="1"/>
</dbReference>
<protein>
    <recommendedName>
        <fullName evidence="1">ABC transporter domain-containing protein</fullName>
    </recommendedName>
</protein>
<dbReference type="PANTHER" id="PTHR43423">
    <property type="entry name" value="ABC TRANSPORTER I FAMILY MEMBER 17"/>
    <property type="match status" value="1"/>
</dbReference>
<gene>
    <name evidence="2" type="ORF">RIF29_35644</name>
</gene>
<dbReference type="Proteomes" id="UP001372338">
    <property type="component" value="Unassembled WGS sequence"/>
</dbReference>
<dbReference type="InterPro" id="IPR027417">
    <property type="entry name" value="P-loop_NTPase"/>
</dbReference>
<evidence type="ECO:0000313" key="2">
    <source>
        <dbReference type="EMBL" id="KAK7251990.1"/>
    </source>
</evidence>
<dbReference type="AlphaFoldDB" id="A0AAN9HTW8"/>